<organism evidence="1 2">
    <name type="scientific">Rattus norvegicus</name>
    <name type="common">Rat</name>
    <dbReference type="NCBI Taxonomy" id="10116"/>
    <lineage>
        <taxon>Eukaryota</taxon>
        <taxon>Metazoa</taxon>
        <taxon>Chordata</taxon>
        <taxon>Craniata</taxon>
        <taxon>Vertebrata</taxon>
        <taxon>Euteleostomi</taxon>
        <taxon>Mammalia</taxon>
        <taxon>Eutheria</taxon>
        <taxon>Euarchontoglires</taxon>
        <taxon>Glires</taxon>
        <taxon>Rodentia</taxon>
        <taxon>Myomorpha</taxon>
        <taxon>Muroidea</taxon>
        <taxon>Muridae</taxon>
        <taxon>Murinae</taxon>
        <taxon>Rattus</taxon>
    </lineage>
</organism>
<evidence type="ECO:0000313" key="2">
    <source>
        <dbReference type="Proteomes" id="UP000234681"/>
    </source>
</evidence>
<dbReference type="Proteomes" id="UP000234681">
    <property type="component" value="Chromosome 2"/>
</dbReference>
<gene>
    <name evidence="1" type="ORF">rCG_29018</name>
</gene>
<name>A6HWJ9_RAT</name>
<proteinExistence type="predicted"/>
<reference evidence="2" key="1">
    <citation type="submission" date="2005-09" db="EMBL/GenBank/DDBJ databases">
        <authorList>
            <person name="Mural R.J."/>
            <person name="Li P.W."/>
            <person name="Adams M.D."/>
            <person name="Amanatides P.G."/>
            <person name="Baden-Tillson H."/>
            <person name="Barnstead M."/>
            <person name="Chin S.H."/>
            <person name="Dew I."/>
            <person name="Evans C.A."/>
            <person name="Ferriera S."/>
            <person name="Flanigan M."/>
            <person name="Fosler C."/>
            <person name="Glodek A."/>
            <person name="Gu Z."/>
            <person name="Holt R.A."/>
            <person name="Jennings D."/>
            <person name="Kraft C.L."/>
            <person name="Lu F."/>
            <person name="Nguyen T."/>
            <person name="Nusskern D.R."/>
            <person name="Pfannkoch C.M."/>
            <person name="Sitter C."/>
            <person name="Sutton G.G."/>
            <person name="Venter J.C."/>
            <person name="Wang Z."/>
            <person name="Woodage T."/>
            <person name="Zheng X.H."/>
            <person name="Zhong F."/>
        </authorList>
    </citation>
    <scope>NUCLEOTIDE SEQUENCE [LARGE SCALE GENOMIC DNA]</scope>
    <source>
        <strain>BN</strain>
        <strain evidence="2">Sprague-Dawley</strain>
    </source>
</reference>
<dbReference type="EMBL" id="CH473952">
    <property type="protein sequence ID" value="EDL82485.1"/>
    <property type="molecule type" value="Genomic_DNA"/>
</dbReference>
<accession>A6HWJ9</accession>
<dbReference type="AlphaFoldDB" id="A6HWJ9"/>
<protein>
    <submittedName>
        <fullName evidence="1">RCG29018</fullName>
    </submittedName>
</protein>
<sequence>MHHCCLHTGQLWKTRELWLSSWKLLGPIIMTDPPPLGRQRPGS</sequence>
<evidence type="ECO:0000313" key="1">
    <source>
        <dbReference type="EMBL" id="EDL82485.1"/>
    </source>
</evidence>